<sequence length="263" mass="29276">MNRIINIQQELTDFRPMRKKVSKATSKYSLSNSRYSLAKTPAAAGLFGIAGLTAVEAANLGLGGASLLQPALTKSGSLSIVSDKAQRLLTPQARQKLHSRPKKSYTYPILWINFDKPIFGAADAEIEVTFEGNDYGEIGGAYVRRNLKNTTAFSKTSLNVSFTKLDKIPPNNMKDPREWPIVFAYDGTYDPWGNGQFEFQGEFEINAFGGLKFNRHEVKSVSLADWGISGKPEDIVQRKSDRSYTVSQLPPEQKEYLLQQISN</sequence>
<name>L8JU82_9BACT</name>
<proteinExistence type="predicted"/>
<comment type="caution">
    <text evidence="1">The sequence shown here is derived from an EMBL/GenBank/DDBJ whole genome shotgun (WGS) entry which is preliminary data.</text>
</comment>
<evidence type="ECO:0000313" key="1">
    <source>
        <dbReference type="EMBL" id="ELR72571.1"/>
    </source>
</evidence>
<keyword evidence="2" id="KW-1185">Reference proteome</keyword>
<dbReference type="RefSeq" id="WP_009578861.1">
    <property type="nucleotide sequence ID" value="NZ_AMZN01000016.1"/>
</dbReference>
<protein>
    <submittedName>
        <fullName evidence="1">Uncharacterized protein</fullName>
    </submittedName>
</protein>
<dbReference type="OrthoDB" id="5327667at2"/>
<accession>L8JU82</accession>
<dbReference type="AlphaFoldDB" id="L8JU82"/>
<reference evidence="1 2" key="1">
    <citation type="submission" date="2012-12" db="EMBL/GenBank/DDBJ databases">
        <title>Genome assembly of Fulvivirga imtechensis AK7.</title>
        <authorList>
            <person name="Nupur N."/>
            <person name="Khatri I."/>
            <person name="Kumar R."/>
            <person name="Subramanian S."/>
            <person name="Pinnaka A."/>
        </authorList>
    </citation>
    <scope>NUCLEOTIDE SEQUENCE [LARGE SCALE GENOMIC DNA]</scope>
    <source>
        <strain evidence="1 2">AK7</strain>
    </source>
</reference>
<dbReference type="eggNOG" id="ENOG5033SBU">
    <property type="taxonomic scope" value="Bacteria"/>
</dbReference>
<evidence type="ECO:0000313" key="2">
    <source>
        <dbReference type="Proteomes" id="UP000011135"/>
    </source>
</evidence>
<dbReference type="STRING" id="1237149.C900_01245"/>
<dbReference type="Proteomes" id="UP000011135">
    <property type="component" value="Unassembled WGS sequence"/>
</dbReference>
<gene>
    <name evidence="1" type="ORF">C900_01245</name>
</gene>
<dbReference type="EMBL" id="AMZN01000016">
    <property type="protein sequence ID" value="ELR72571.1"/>
    <property type="molecule type" value="Genomic_DNA"/>
</dbReference>
<organism evidence="1 2">
    <name type="scientific">Fulvivirga imtechensis AK7</name>
    <dbReference type="NCBI Taxonomy" id="1237149"/>
    <lineage>
        <taxon>Bacteria</taxon>
        <taxon>Pseudomonadati</taxon>
        <taxon>Bacteroidota</taxon>
        <taxon>Cytophagia</taxon>
        <taxon>Cytophagales</taxon>
        <taxon>Fulvivirgaceae</taxon>
        <taxon>Fulvivirga</taxon>
    </lineage>
</organism>